<evidence type="ECO:0000313" key="1">
    <source>
        <dbReference type="Proteomes" id="UP000887579"/>
    </source>
</evidence>
<dbReference type="WBParaSite" id="ES5_v2.g15858.t1">
    <property type="protein sequence ID" value="ES5_v2.g15858.t1"/>
    <property type="gene ID" value="ES5_v2.g15858"/>
</dbReference>
<protein>
    <submittedName>
        <fullName evidence="2">Uncharacterized protein</fullName>
    </submittedName>
</protein>
<organism evidence="1 2">
    <name type="scientific">Panagrolaimus sp. ES5</name>
    <dbReference type="NCBI Taxonomy" id="591445"/>
    <lineage>
        <taxon>Eukaryota</taxon>
        <taxon>Metazoa</taxon>
        <taxon>Ecdysozoa</taxon>
        <taxon>Nematoda</taxon>
        <taxon>Chromadorea</taxon>
        <taxon>Rhabditida</taxon>
        <taxon>Tylenchina</taxon>
        <taxon>Panagrolaimomorpha</taxon>
        <taxon>Panagrolaimoidea</taxon>
        <taxon>Panagrolaimidae</taxon>
        <taxon>Panagrolaimus</taxon>
    </lineage>
</organism>
<dbReference type="Proteomes" id="UP000887579">
    <property type="component" value="Unplaced"/>
</dbReference>
<proteinExistence type="predicted"/>
<reference evidence="2" key="1">
    <citation type="submission" date="2022-11" db="UniProtKB">
        <authorList>
            <consortium name="WormBaseParasite"/>
        </authorList>
    </citation>
    <scope>IDENTIFICATION</scope>
</reference>
<sequence length="88" mass="10112">MDYSRASYAIKLSPKLKLITVNTGYCETTNFFLYLNQVDPDTTIAWLAKELQLAEENAEFVHILAHIPPGDGECLEGWAKNYYRIVQR</sequence>
<accession>A0AC34FEL8</accession>
<name>A0AC34FEL8_9BILA</name>
<evidence type="ECO:0000313" key="2">
    <source>
        <dbReference type="WBParaSite" id="ES5_v2.g15858.t1"/>
    </source>
</evidence>